<name>A0ACC1LBV4_9FUNG</name>
<reference evidence="1" key="1">
    <citation type="submission" date="2022-07" db="EMBL/GenBank/DDBJ databases">
        <title>Phylogenomic reconstructions and comparative analyses of Kickxellomycotina fungi.</title>
        <authorList>
            <person name="Reynolds N.K."/>
            <person name="Stajich J.E."/>
            <person name="Barry K."/>
            <person name="Grigoriev I.V."/>
            <person name="Crous P."/>
            <person name="Smith M.E."/>
        </authorList>
    </citation>
    <scope>NUCLEOTIDE SEQUENCE</scope>
    <source>
        <strain evidence="1">CBS 102833</strain>
    </source>
</reference>
<gene>
    <name evidence="1" type="ORF">H4S07_004228</name>
</gene>
<comment type="caution">
    <text evidence="1">The sequence shown here is derived from an EMBL/GenBank/DDBJ whole genome shotgun (WGS) entry which is preliminary data.</text>
</comment>
<dbReference type="Proteomes" id="UP001140096">
    <property type="component" value="Unassembled WGS sequence"/>
</dbReference>
<evidence type="ECO:0000313" key="1">
    <source>
        <dbReference type="EMBL" id="KAJ2804429.1"/>
    </source>
</evidence>
<dbReference type="EMBL" id="JANBUP010001640">
    <property type="protein sequence ID" value="KAJ2804429.1"/>
    <property type="molecule type" value="Genomic_DNA"/>
</dbReference>
<sequence length="412" mass="45608">MKHNFEQMKRWHDDWVQSGKNTQRLPPPNSHNANSFRPMTAELLDLRIPLDRILCPLKPQASHIEAAPGVNNPQSVTQNGDDFPPVPTRLVPSTVLHARHSPAVGTSGSFDLTTSGSVDDSDDDDFQVDMRTKTRTQRAENSRHTLAPCDEDLMLAIEIPDDLSDLEDPQVKGERSFIQEQVALPSVNSIRGDSFDTYNLSDLDVIPSISGGSAIDLCSEFEGDLEVIDLQDFDDSATSLSPKRSRCMRGQSPAQKRARVSRSNPPSITTSQNSPNPSVVDDAHGFYQEEVEPYYGAINSDHDDLLLIEDEDAFVMPQKDITEPKHIGVYSTFSINNFDSLSAEEQLARLAKEKACISDEICDLGFADEIANENRISLLKQDRATIIKEIDRLKGKTPLNVPSSADHLSNNA</sequence>
<accession>A0ACC1LBV4</accession>
<organism evidence="1 2">
    <name type="scientific">Coemansia furcata</name>
    <dbReference type="NCBI Taxonomy" id="417177"/>
    <lineage>
        <taxon>Eukaryota</taxon>
        <taxon>Fungi</taxon>
        <taxon>Fungi incertae sedis</taxon>
        <taxon>Zoopagomycota</taxon>
        <taxon>Kickxellomycotina</taxon>
        <taxon>Kickxellomycetes</taxon>
        <taxon>Kickxellales</taxon>
        <taxon>Kickxellaceae</taxon>
        <taxon>Coemansia</taxon>
    </lineage>
</organism>
<evidence type="ECO:0000313" key="2">
    <source>
        <dbReference type="Proteomes" id="UP001140096"/>
    </source>
</evidence>
<keyword evidence="2" id="KW-1185">Reference proteome</keyword>
<protein>
    <submittedName>
        <fullName evidence="1">Uncharacterized protein</fullName>
    </submittedName>
</protein>
<feature type="non-terminal residue" evidence="1">
    <location>
        <position position="412"/>
    </location>
</feature>
<proteinExistence type="predicted"/>